<dbReference type="PATRIC" id="fig|380242.3.peg.1080"/>
<evidence type="ECO:0000259" key="7">
    <source>
        <dbReference type="Pfam" id="PF08543"/>
    </source>
</evidence>
<dbReference type="Proteomes" id="UP000034954">
    <property type="component" value="Unassembled WGS sequence"/>
</dbReference>
<evidence type="ECO:0000256" key="5">
    <source>
        <dbReference type="ARBA" id="ARBA00022777"/>
    </source>
</evidence>
<dbReference type="GO" id="GO:0005524">
    <property type="term" value="F:ATP binding"/>
    <property type="evidence" value="ECO:0007669"/>
    <property type="project" value="UniProtKB-KW"/>
</dbReference>
<evidence type="ECO:0000256" key="3">
    <source>
        <dbReference type="ARBA" id="ARBA00022679"/>
    </source>
</evidence>
<feature type="domain" description="Pyridoxamine kinase/Phosphomethylpyrimidine kinase" evidence="7">
    <location>
        <begin position="18"/>
        <end position="268"/>
    </location>
</feature>
<dbReference type="FunFam" id="3.40.1190.20:FF:000003">
    <property type="entry name" value="Phosphomethylpyrimidine kinase ThiD"/>
    <property type="match status" value="1"/>
</dbReference>
<keyword evidence="5 8" id="KW-0418">Kinase</keyword>
<dbReference type="PANTHER" id="PTHR20858">
    <property type="entry name" value="PHOSPHOMETHYLPYRIMIDINE KINASE"/>
    <property type="match status" value="1"/>
</dbReference>
<dbReference type="InterPro" id="IPR004399">
    <property type="entry name" value="HMP/HMP-P_kinase_dom"/>
</dbReference>
<sequence length="277" mass="29560">MKTQAPSFSKVLSIAGSDTSGGAGIQADIKTITALGCYATTVVTALTAQNSLGVHSIFEVPASFVGEQIDAVMTDIGTDAVKTGMLMNKDVVEVVCSKVREYKIERLVVDPVILSKNGRRLLTADAVRVVTVQLFPLALLVTPNIPEAADITGLPIKSISDAEEAARSIYQLGPAYVLIKGGHAKRSWDRQGKDKVIDIVYDGKGFEYIEGDYIRTDNTHGTGCTYASAIAAFLAKGNGLVDAVVQAKEFVTTAIQKSFELGRGYGTLDQYHTVQLP</sequence>
<dbReference type="CDD" id="cd01169">
    <property type="entry name" value="HMPP_kinase"/>
    <property type="match status" value="1"/>
</dbReference>
<dbReference type="SUPFAM" id="SSF53613">
    <property type="entry name" value="Ribokinase-like"/>
    <property type="match status" value="1"/>
</dbReference>
<keyword evidence="3" id="KW-0808">Transferase</keyword>
<evidence type="ECO:0000256" key="4">
    <source>
        <dbReference type="ARBA" id="ARBA00022741"/>
    </source>
</evidence>
<dbReference type="InterPro" id="IPR029056">
    <property type="entry name" value="Ribokinase-like"/>
</dbReference>
<keyword evidence="4" id="KW-0547">Nucleotide-binding</keyword>
<dbReference type="PANTHER" id="PTHR20858:SF17">
    <property type="entry name" value="HYDROXYMETHYLPYRIMIDINE_PHOSPHOMETHYLPYRIMIDINE KINASE THI20-RELATED"/>
    <property type="match status" value="1"/>
</dbReference>
<dbReference type="AlphaFoldDB" id="A0A0M2UXY5"/>
<evidence type="ECO:0000256" key="6">
    <source>
        <dbReference type="ARBA" id="ARBA00022840"/>
    </source>
</evidence>
<protein>
    <recommendedName>
        <fullName evidence="2">hydroxymethylpyrimidine kinase</fullName>
        <ecNumber evidence="2">2.7.1.49</ecNumber>
    </recommendedName>
</protein>
<evidence type="ECO:0000256" key="1">
    <source>
        <dbReference type="ARBA" id="ARBA00004948"/>
    </source>
</evidence>
<name>A0A0M2UXY5_9BACT</name>
<keyword evidence="9" id="KW-1185">Reference proteome</keyword>
<dbReference type="InterPro" id="IPR013749">
    <property type="entry name" value="PM/HMP-P_kinase-1"/>
</dbReference>
<organism evidence="8 9">
    <name type="scientific">Candidatus Brocadia fulgida</name>
    <dbReference type="NCBI Taxonomy" id="380242"/>
    <lineage>
        <taxon>Bacteria</taxon>
        <taxon>Pseudomonadati</taxon>
        <taxon>Planctomycetota</taxon>
        <taxon>Candidatus Brocadiia</taxon>
        <taxon>Candidatus Brocadiales</taxon>
        <taxon>Candidatus Brocadiaceae</taxon>
        <taxon>Candidatus Brocadia</taxon>
    </lineage>
</organism>
<gene>
    <name evidence="8" type="ORF">BROFUL_00855</name>
</gene>
<dbReference type="GO" id="GO:0009228">
    <property type="term" value="P:thiamine biosynthetic process"/>
    <property type="evidence" value="ECO:0007669"/>
    <property type="project" value="InterPro"/>
</dbReference>
<dbReference type="EC" id="2.7.1.49" evidence="2"/>
<proteinExistence type="predicted"/>
<reference evidence="8 9" key="1">
    <citation type="journal article" date="2013" name="BMC Microbiol.">
        <title>Identification of the type II cytochrome c maturation pathway in anammox bacteria by comparative genomics.</title>
        <authorList>
            <person name="Ferousi C."/>
            <person name="Speth D.R."/>
            <person name="Reimann J."/>
            <person name="Op den Camp H.J."/>
            <person name="Allen J.W."/>
            <person name="Keltjens J.T."/>
            <person name="Jetten M.S."/>
        </authorList>
    </citation>
    <scope>NUCLEOTIDE SEQUENCE [LARGE SCALE GENOMIC DNA]</scope>
    <source>
        <strain evidence="8">RU1</strain>
    </source>
</reference>
<dbReference type="Pfam" id="PF08543">
    <property type="entry name" value="Phos_pyr_kin"/>
    <property type="match status" value="1"/>
</dbReference>
<evidence type="ECO:0000313" key="8">
    <source>
        <dbReference type="EMBL" id="KKO20430.1"/>
    </source>
</evidence>
<dbReference type="GO" id="GO:0008902">
    <property type="term" value="F:hydroxymethylpyrimidine kinase activity"/>
    <property type="evidence" value="ECO:0007669"/>
    <property type="project" value="UniProtKB-EC"/>
</dbReference>
<dbReference type="GO" id="GO:0008972">
    <property type="term" value="F:phosphomethylpyrimidine kinase activity"/>
    <property type="evidence" value="ECO:0007669"/>
    <property type="project" value="InterPro"/>
</dbReference>
<evidence type="ECO:0000256" key="2">
    <source>
        <dbReference type="ARBA" id="ARBA00012135"/>
    </source>
</evidence>
<keyword evidence="6" id="KW-0067">ATP-binding</keyword>
<evidence type="ECO:0000313" key="9">
    <source>
        <dbReference type="Proteomes" id="UP000034954"/>
    </source>
</evidence>
<dbReference type="GO" id="GO:0005829">
    <property type="term" value="C:cytosol"/>
    <property type="evidence" value="ECO:0007669"/>
    <property type="project" value="TreeGrafter"/>
</dbReference>
<dbReference type="NCBIfam" id="TIGR00097">
    <property type="entry name" value="HMP-P_kinase"/>
    <property type="match status" value="1"/>
</dbReference>
<comment type="pathway">
    <text evidence="1">Cofactor biosynthesis; thiamine diphosphate biosynthesis.</text>
</comment>
<dbReference type="EMBL" id="LAQJ01000105">
    <property type="protein sequence ID" value="KKO20430.1"/>
    <property type="molecule type" value="Genomic_DNA"/>
</dbReference>
<comment type="caution">
    <text evidence="8">The sequence shown here is derived from an EMBL/GenBank/DDBJ whole genome shotgun (WGS) entry which is preliminary data.</text>
</comment>
<accession>A0A0M2UXY5</accession>
<dbReference type="Gene3D" id="3.40.1190.20">
    <property type="match status" value="1"/>
</dbReference>